<reference evidence="2 3" key="1">
    <citation type="journal article" date="2017" name="Gigascience">
        <title>Genome sequence of the small brown planthopper, Laodelphax striatellus.</title>
        <authorList>
            <person name="Zhu J."/>
            <person name="Jiang F."/>
            <person name="Wang X."/>
            <person name="Yang P."/>
            <person name="Bao Y."/>
            <person name="Zhao W."/>
            <person name="Wang W."/>
            <person name="Lu H."/>
            <person name="Wang Q."/>
            <person name="Cui N."/>
            <person name="Li J."/>
            <person name="Chen X."/>
            <person name="Luo L."/>
            <person name="Yu J."/>
            <person name="Kang L."/>
            <person name="Cui F."/>
        </authorList>
    </citation>
    <scope>NUCLEOTIDE SEQUENCE [LARGE SCALE GENOMIC DNA]</scope>
    <source>
        <strain evidence="2">Lst14</strain>
    </source>
</reference>
<dbReference type="AlphaFoldDB" id="A0A482WMK6"/>
<protein>
    <submittedName>
        <fullName evidence="2">Uncharacterized protein</fullName>
    </submittedName>
</protein>
<feature type="compositionally biased region" description="Basic residues" evidence="1">
    <location>
        <begin position="159"/>
        <end position="169"/>
    </location>
</feature>
<name>A0A482WMK6_LAOST</name>
<proteinExistence type="predicted"/>
<evidence type="ECO:0000313" key="2">
    <source>
        <dbReference type="EMBL" id="RZF34744.1"/>
    </source>
</evidence>
<feature type="region of interest" description="Disordered" evidence="1">
    <location>
        <begin position="156"/>
        <end position="176"/>
    </location>
</feature>
<gene>
    <name evidence="2" type="ORF">LSTR_LSTR007796</name>
</gene>
<keyword evidence="3" id="KW-1185">Reference proteome</keyword>
<sequence length="200" mass="22032">MCQCGLWIGHNQIDAEFSSRPKLCGGLNAKDCEYDKRTHTCCIVDIRSFTACRLLITSPGFVERHSQKLEGVDDQIEGGAASRHGRLSAARRGFDGTAAVGLGGGRVALRQTRILNPRYKTGGGRGEWGGALCCTALLCVRAAAAKYNLNNARRDCTTRRHQRRARQRHPSLLVSPTAHSGSRDLYFAHDLFIITMLLMF</sequence>
<dbReference type="Proteomes" id="UP000291343">
    <property type="component" value="Unassembled WGS sequence"/>
</dbReference>
<accession>A0A482WMK6</accession>
<comment type="caution">
    <text evidence="2">The sequence shown here is derived from an EMBL/GenBank/DDBJ whole genome shotgun (WGS) entry which is preliminary data.</text>
</comment>
<evidence type="ECO:0000313" key="3">
    <source>
        <dbReference type="Proteomes" id="UP000291343"/>
    </source>
</evidence>
<evidence type="ECO:0000256" key="1">
    <source>
        <dbReference type="SAM" id="MobiDB-lite"/>
    </source>
</evidence>
<organism evidence="2 3">
    <name type="scientific">Laodelphax striatellus</name>
    <name type="common">Small brown planthopper</name>
    <name type="synonym">Delphax striatella</name>
    <dbReference type="NCBI Taxonomy" id="195883"/>
    <lineage>
        <taxon>Eukaryota</taxon>
        <taxon>Metazoa</taxon>
        <taxon>Ecdysozoa</taxon>
        <taxon>Arthropoda</taxon>
        <taxon>Hexapoda</taxon>
        <taxon>Insecta</taxon>
        <taxon>Pterygota</taxon>
        <taxon>Neoptera</taxon>
        <taxon>Paraneoptera</taxon>
        <taxon>Hemiptera</taxon>
        <taxon>Auchenorrhyncha</taxon>
        <taxon>Fulgoroidea</taxon>
        <taxon>Delphacidae</taxon>
        <taxon>Criomorphinae</taxon>
        <taxon>Laodelphax</taxon>
    </lineage>
</organism>
<dbReference type="InParanoid" id="A0A482WMK6"/>
<dbReference type="EMBL" id="QKKF02030383">
    <property type="protein sequence ID" value="RZF34744.1"/>
    <property type="molecule type" value="Genomic_DNA"/>
</dbReference>